<dbReference type="PRINTS" id="PR00081">
    <property type="entry name" value="GDHRDH"/>
</dbReference>
<dbReference type="RefSeq" id="WP_025356844.1">
    <property type="nucleotide sequence ID" value="NZ_BAAABQ010000030.1"/>
</dbReference>
<dbReference type="PANTHER" id="PTHR44196:SF1">
    <property type="entry name" value="DEHYDROGENASE_REDUCTASE SDR FAMILY MEMBER 7B"/>
    <property type="match status" value="1"/>
</dbReference>
<evidence type="ECO:0000256" key="3">
    <source>
        <dbReference type="RuleBase" id="RU000363"/>
    </source>
</evidence>
<comment type="similarity">
    <text evidence="1 3">Belongs to the short-chain dehydrogenases/reductases (SDR) family.</text>
</comment>
<feature type="domain" description="Ketoreductase" evidence="4">
    <location>
        <begin position="10"/>
        <end position="193"/>
    </location>
</feature>
<dbReference type="PANTHER" id="PTHR44196">
    <property type="entry name" value="DEHYDROGENASE/REDUCTASE SDR FAMILY MEMBER 7B"/>
    <property type="match status" value="1"/>
</dbReference>
<dbReference type="PROSITE" id="PS00061">
    <property type="entry name" value="ADH_SHORT"/>
    <property type="match status" value="1"/>
</dbReference>
<dbReference type="InterPro" id="IPR057326">
    <property type="entry name" value="KR_dom"/>
</dbReference>
<dbReference type="Gene3D" id="3.40.50.720">
    <property type="entry name" value="NAD(P)-binding Rossmann-like Domain"/>
    <property type="match status" value="1"/>
</dbReference>
<name>A0ABR6BMF0_9PSEU</name>
<dbReference type="EMBL" id="JACJID010000004">
    <property type="protein sequence ID" value="MBA8928058.1"/>
    <property type="molecule type" value="Genomic_DNA"/>
</dbReference>
<gene>
    <name evidence="5" type="ORF">BC739_005275</name>
</gene>
<evidence type="ECO:0000256" key="1">
    <source>
        <dbReference type="ARBA" id="ARBA00006484"/>
    </source>
</evidence>
<organism evidence="5 6">
    <name type="scientific">Kutzneria viridogrisea</name>
    <dbReference type="NCBI Taxonomy" id="47990"/>
    <lineage>
        <taxon>Bacteria</taxon>
        <taxon>Bacillati</taxon>
        <taxon>Actinomycetota</taxon>
        <taxon>Actinomycetes</taxon>
        <taxon>Pseudonocardiales</taxon>
        <taxon>Pseudonocardiaceae</taxon>
        <taxon>Kutzneria</taxon>
    </lineage>
</organism>
<accession>A0ABR6BMF0</accession>
<dbReference type="InterPro" id="IPR002347">
    <property type="entry name" value="SDR_fam"/>
</dbReference>
<dbReference type="SUPFAM" id="SSF51735">
    <property type="entry name" value="NAD(P)-binding Rossmann-fold domains"/>
    <property type="match status" value="1"/>
</dbReference>
<protein>
    <submittedName>
        <fullName evidence="5">NADP-dependent 3-hydroxy acid dehydrogenase YdfG</fullName>
    </submittedName>
</protein>
<keyword evidence="6" id="KW-1185">Reference proteome</keyword>
<keyword evidence="2" id="KW-0560">Oxidoreductase</keyword>
<dbReference type="PRINTS" id="PR00080">
    <property type="entry name" value="SDRFAMILY"/>
</dbReference>
<dbReference type="InterPro" id="IPR020904">
    <property type="entry name" value="Sc_DH/Rdtase_CS"/>
</dbReference>
<evidence type="ECO:0000256" key="2">
    <source>
        <dbReference type="ARBA" id="ARBA00023002"/>
    </source>
</evidence>
<evidence type="ECO:0000259" key="4">
    <source>
        <dbReference type="SMART" id="SM00822"/>
    </source>
</evidence>
<dbReference type="Pfam" id="PF00106">
    <property type="entry name" value="adh_short"/>
    <property type="match status" value="1"/>
</dbReference>
<dbReference type="InterPro" id="IPR036291">
    <property type="entry name" value="NAD(P)-bd_dom_sf"/>
</dbReference>
<evidence type="ECO:0000313" key="5">
    <source>
        <dbReference type="EMBL" id="MBA8928058.1"/>
    </source>
</evidence>
<dbReference type="SMART" id="SM00822">
    <property type="entry name" value="PKS_KR"/>
    <property type="match status" value="1"/>
</dbReference>
<comment type="caution">
    <text evidence="5">The sequence shown here is derived from an EMBL/GenBank/DDBJ whole genome shotgun (WGS) entry which is preliminary data.</text>
</comment>
<sequence length="254" mass="26900">MTSYENLTDRTALITGAASGMGEAIARLLGASGARVALLSRRADRLTTLADKIIADGGRALAVPADLTDSASVDAAAARVRAEFGPVDLVVNNAGVMLPNPITDGREDQWQRMIDTNLVGALRVIRTFVPDLVESARAGRTADLVDISSIGAHMVFPNYAVYSATKAALTHLSASLRSELGPQDVRVTNIEPGATQTELTDHLDSAEMVAQLDALFTTTGLLSAEEIADVVGYVTSRPRHVNLRQIVVLPTRQA</sequence>
<dbReference type="Proteomes" id="UP000517916">
    <property type="component" value="Unassembled WGS sequence"/>
</dbReference>
<evidence type="ECO:0000313" key="6">
    <source>
        <dbReference type="Proteomes" id="UP000517916"/>
    </source>
</evidence>
<proteinExistence type="inferred from homology"/>
<reference evidence="5 6" key="1">
    <citation type="submission" date="2020-08" db="EMBL/GenBank/DDBJ databases">
        <title>Genomic Encyclopedia of Archaeal and Bacterial Type Strains, Phase II (KMG-II): from individual species to whole genera.</title>
        <authorList>
            <person name="Goeker M."/>
        </authorList>
    </citation>
    <scope>NUCLEOTIDE SEQUENCE [LARGE SCALE GENOMIC DNA]</scope>
    <source>
        <strain evidence="5 6">DSM 43850</strain>
    </source>
</reference>